<dbReference type="EC" id="2.1.1.61" evidence="10"/>
<dbReference type="EC" id="1.5.-.-" evidence="10"/>
<dbReference type="InterPro" id="IPR008471">
    <property type="entry name" value="MnmC-like_methylTransf"/>
</dbReference>
<keyword evidence="6 10" id="KW-0819">tRNA processing</keyword>
<feature type="region of interest" description="tRNA (mnm(5)s(2)U34)-methyltransferase" evidence="10">
    <location>
        <begin position="1"/>
        <end position="234"/>
    </location>
</feature>
<keyword evidence="7 10" id="KW-0274">FAD</keyword>
<evidence type="ECO:0000313" key="12">
    <source>
        <dbReference type="EMBL" id="MFC4725616.1"/>
    </source>
</evidence>
<gene>
    <name evidence="12" type="primary">mnmD</name>
    <name evidence="10" type="synonym">mnmC</name>
    <name evidence="12" type="ORF">ACFPB0_09975</name>
</gene>
<proteinExistence type="inferred from homology"/>
<keyword evidence="1 10" id="KW-0963">Cytoplasm</keyword>
<evidence type="ECO:0000259" key="11">
    <source>
        <dbReference type="PROSITE" id="PS50206"/>
    </source>
</evidence>
<keyword evidence="3 10" id="KW-0285">Flavoprotein</keyword>
<name>A0ABV9NCH5_9PROT</name>
<feature type="domain" description="Rhodanese" evidence="11">
    <location>
        <begin position="252"/>
        <end position="290"/>
    </location>
</feature>
<accession>A0ABV9NCH5</accession>
<evidence type="ECO:0000256" key="8">
    <source>
        <dbReference type="ARBA" id="ARBA00023002"/>
    </source>
</evidence>
<dbReference type="InterPro" id="IPR036188">
    <property type="entry name" value="FAD/NAD-bd_sf"/>
</dbReference>
<dbReference type="PANTHER" id="PTHR13847:SF283">
    <property type="entry name" value="TRNA 5-METHYLAMINOMETHYL-2-THIOURIDINE BIOSYNTHESIS BIFUNCTIONAL PROTEIN MNMC"/>
    <property type="match status" value="1"/>
</dbReference>
<feature type="region of interest" description="FAD-dependent cmnm(5)s(2)U34 oxidoreductase" evidence="10">
    <location>
        <begin position="251"/>
        <end position="601"/>
    </location>
</feature>
<dbReference type="Proteomes" id="UP001596024">
    <property type="component" value="Unassembled WGS sequence"/>
</dbReference>
<keyword evidence="9 10" id="KW-0511">Multifunctional enzyme</keyword>
<keyword evidence="2 10" id="KW-0489">Methyltransferase</keyword>
<dbReference type="HAMAP" id="MF_01102">
    <property type="entry name" value="MnmC"/>
    <property type="match status" value="1"/>
</dbReference>
<evidence type="ECO:0000313" key="13">
    <source>
        <dbReference type="Proteomes" id="UP001596024"/>
    </source>
</evidence>
<dbReference type="InterPro" id="IPR047785">
    <property type="entry name" value="tRNA_MNMC2"/>
</dbReference>
<sequence>MSDSLVRPFASLDWSDPGTPRAAGGDVYFSAQDGLAETRAVFLGGCRLQERFAAGGTIIIGELGFGTGLNFLAAWQLFDEVAPAGARLHFVSLEGFPLSAADARRALSAFGELQGKAGELADQWPSPLKGPHMRVFAGGRVVLSVFHDTVEAALAQMDFAADAWFLDGFAPSLNGEMWSPEVFAHIARLSKSGTRLGTFTVAGAVRRGLQAVGFQIEKVPGFGRKRERLEGVFAGEAHVSPQALPGRVAIIGGGIAAASLARALTARGVTPVVIAQGGWGTGASGGPAALFTPRLEAADRPHVRATLSAFDYARALYEGMDGFHASGVFRAPSGNDGAGRLARIATMMEGAGVAVQGDGLALERTGWVEPLRLLTALAGNVPVLDAYAAQAAPLPGGGWQVLDAQRCVLTEAETLILAPGADALPDGLEVHLPVEALPGQIARFAYDGPAIPQPMAWGHYLAPLEDGSVLAGATHERGQSLPPEQAAEDIRAAVSAFDPGVGAGLGEVLEHWGAVRCVLPDRLPAAGQAVRADASAVDRLYVLTGFGARGFAHAPLLAEHVASLICGEPSPLERSGAASLDPARFALRALRRQGKSPLQES</sequence>
<evidence type="ECO:0000256" key="1">
    <source>
        <dbReference type="ARBA" id="ARBA00022490"/>
    </source>
</evidence>
<comment type="similarity">
    <text evidence="10">In the C-terminal section; belongs to the DAO family.</text>
</comment>
<dbReference type="SUPFAM" id="SSF51971">
    <property type="entry name" value="Nucleotide-binding domain"/>
    <property type="match status" value="1"/>
</dbReference>
<organism evidence="12 13">
    <name type="scientific">Glycocaulis abyssi</name>
    <dbReference type="NCBI Taxonomy" id="1433403"/>
    <lineage>
        <taxon>Bacteria</taxon>
        <taxon>Pseudomonadati</taxon>
        <taxon>Pseudomonadota</taxon>
        <taxon>Alphaproteobacteria</taxon>
        <taxon>Maricaulales</taxon>
        <taxon>Maricaulaceae</taxon>
        <taxon>Glycocaulis</taxon>
    </lineage>
</organism>
<keyword evidence="4 10" id="KW-0808">Transferase</keyword>
<evidence type="ECO:0000256" key="6">
    <source>
        <dbReference type="ARBA" id="ARBA00022694"/>
    </source>
</evidence>
<keyword evidence="5 10" id="KW-0949">S-adenosyl-L-methionine</keyword>
<evidence type="ECO:0000256" key="4">
    <source>
        <dbReference type="ARBA" id="ARBA00022679"/>
    </source>
</evidence>
<evidence type="ECO:0000256" key="3">
    <source>
        <dbReference type="ARBA" id="ARBA00022630"/>
    </source>
</evidence>
<comment type="similarity">
    <text evidence="10">In the N-terminal section; belongs to the methyltransferase superfamily. tRNA (mnm(5)s(2)U34)-methyltransferase family.</text>
</comment>
<dbReference type="InterPro" id="IPR023032">
    <property type="entry name" value="tRNA_MAMT_biosynth_bifunc_MnmC"/>
</dbReference>
<dbReference type="PROSITE" id="PS50206">
    <property type="entry name" value="RHODANESE_3"/>
    <property type="match status" value="1"/>
</dbReference>
<evidence type="ECO:0000256" key="10">
    <source>
        <dbReference type="HAMAP-Rule" id="MF_01102"/>
    </source>
</evidence>
<dbReference type="Pfam" id="PF01266">
    <property type="entry name" value="DAO"/>
    <property type="match status" value="1"/>
</dbReference>
<comment type="catalytic activity">
    <reaction evidence="10">
        <text>5-aminomethyl-2-thiouridine(34) in tRNA + S-adenosyl-L-methionine = 5-methylaminomethyl-2-thiouridine(34) in tRNA + S-adenosyl-L-homocysteine + H(+)</text>
        <dbReference type="Rhea" id="RHEA:19569"/>
        <dbReference type="Rhea" id="RHEA-COMP:10195"/>
        <dbReference type="Rhea" id="RHEA-COMP:10197"/>
        <dbReference type="ChEBI" id="CHEBI:15378"/>
        <dbReference type="ChEBI" id="CHEBI:57856"/>
        <dbReference type="ChEBI" id="CHEBI:59789"/>
        <dbReference type="ChEBI" id="CHEBI:74454"/>
        <dbReference type="ChEBI" id="CHEBI:74455"/>
        <dbReference type="EC" id="2.1.1.61"/>
    </reaction>
</comment>
<dbReference type="Gene3D" id="3.50.50.60">
    <property type="entry name" value="FAD/NAD(P)-binding domain"/>
    <property type="match status" value="1"/>
</dbReference>
<keyword evidence="13" id="KW-1185">Reference proteome</keyword>
<evidence type="ECO:0000256" key="2">
    <source>
        <dbReference type="ARBA" id="ARBA00022603"/>
    </source>
</evidence>
<evidence type="ECO:0000256" key="9">
    <source>
        <dbReference type="ARBA" id="ARBA00023268"/>
    </source>
</evidence>
<dbReference type="InterPro" id="IPR029063">
    <property type="entry name" value="SAM-dependent_MTases_sf"/>
</dbReference>
<comment type="caution">
    <text evidence="12">The sequence shown here is derived from an EMBL/GenBank/DDBJ whole genome shotgun (WGS) entry which is preliminary data.</text>
</comment>
<comment type="cofactor">
    <cofactor evidence="10">
        <name>FAD</name>
        <dbReference type="ChEBI" id="CHEBI:57692"/>
    </cofactor>
</comment>
<dbReference type="Gene3D" id="3.30.9.10">
    <property type="entry name" value="D-Amino Acid Oxidase, subunit A, domain 2"/>
    <property type="match status" value="1"/>
</dbReference>
<evidence type="ECO:0000256" key="5">
    <source>
        <dbReference type="ARBA" id="ARBA00022691"/>
    </source>
</evidence>
<dbReference type="Pfam" id="PF05430">
    <property type="entry name" value="Methyltransf_30"/>
    <property type="match status" value="1"/>
</dbReference>
<dbReference type="NCBIfam" id="NF033855">
    <property type="entry name" value="tRNA_MNMC2"/>
    <property type="match status" value="1"/>
</dbReference>
<dbReference type="Gene3D" id="3.40.50.150">
    <property type="entry name" value="Vaccinia Virus protein VP39"/>
    <property type="match status" value="1"/>
</dbReference>
<reference evidence="13" key="1">
    <citation type="journal article" date="2019" name="Int. J. Syst. Evol. Microbiol.">
        <title>The Global Catalogue of Microorganisms (GCM) 10K type strain sequencing project: providing services to taxonomists for standard genome sequencing and annotation.</title>
        <authorList>
            <consortium name="The Broad Institute Genomics Platform"/>
            <consortium name="The Broad Institute Genome Sequencing Center for Infectious Disease"/>
            <person name="Wu L."/>
            <person name="Ma J."/>
        </authorList>
    </citation>
    <scope>NUCLEOTIDE SEQUENCE [LARGE SCALE GENOMIC DNA]</scope>
    <source>
        <strain evidence="13">CCUG 62981</strain>
    </source>
</reference>
<dbReference type="EMBL" id="JBHSGQ010000004">
    <property type="protein sequence ID" value="MFC4725616.1"/>
    <property type="molecule type" value="Genomic_DNA"/>
</dbReference>
<comment type="subcellular location">
    <subcellularLocation>
        <location evidence="10">Cytoplasm</location>
    </subcellularLocation>
</comment>
<keyword evidence="8 10" id="KW-0560">Oxidoreductase</keyword>
<dbReference type="PANTHER" id="PTHR13847">
    <property type="entry name" value="SARCOSINE DEHYDROGENASE-RELATED"/>
    <property type="match status" value="1"/>
</dbReference>
<comment type="function">
    <text evidence="10">Catalyzes the last two steps in the biosynthesis of 5-methylaminomethyl-2-thiouridine (mnm(5)s(2)U) at the wobble position (U34) in tRNA. Catalyzes the FAD-dependent demodification of cmnm(5)s(2)U34 to nm(5)s(2)U34, followed by the transfer of a methyl group from S-adenosyl-L-methionine to nm(5)s(2)U34, to form mnm(5)s(2)U34.</text>
</comment>
<evidence type="ECO:0000256" key="7">
    <source>
        <dbReference type="ARBA" id="ARBA00022827"/>
    </source>
</evidence>
<dbReference type="InterPro" id="IPR006076">
    <property type="entry name" value="FAD-dep_OxRdtase"/>
</dbReference>
<protein>
    <recommendedName>
        <fullName evidence="10">tRNA 5-methylaminomethyl-2-thiouridine biosynthesis bifunctional protein MnmC</fullName>
        <shortName evidence="10">tRNA mnm(5)s(2)U biosynthesis bifunctional protein</shortName>
    </recommendedName>
    <domain>
        <recommendedName>
            <fullName evidence="10">tRNA (mnm(5)s(2)U34)-methyltransferase</fullName>
            <ecNumber evidence="10">2.1.1.61</ecNumber>
        </recommendedName>
    </domain>
    <domain>
        <recommendedName>
            <fullName evidence="10">FAD-dependent cmnm(5)s(2)U34 oxidoreductase</fullName>
            <ecNumber evidence="10">1.5.-.-</ecNumber>
        </recommendedName>
    </domain>
</protein>
<dbReference type="RefSeq" id="WP_371393284.1">
    <property type="nucleotide sequence ID" value="NZ_CP163421.1"/>
</dbReference>
<dbReference type="InterPro" id="IPR001763">
    <property type="entry name" value="Rhodanese-like_dom"/>
</dbReference>